<feature type="compositionally biased region" description="Basic and acidic residues" evidence="5">
    <location>
        <begin position="105"/>
        <end position="120"/>
    </location>
</feature>
<feature type="compositionally biased region" description="Basic and acidic residues" evidence="5">
    <location>
        <begin position="73"/>
        <end position="91"/>
    </location>
</feature>
<comment type="subcellular location">
    <subcellularLocation>
        <location evidence="1">Membrane</location>
        <topology evidence="1">Multi-pass membrane protein</topology>
    </subcellularLocation>
</comment>
<dbReference type="PANTHER" id="PTHR23501">
    <property type="entry name" value="MAJOR FACILITATOR SUPERFAMILY"/>
    <property type="match status" value="1"/>
</dbReference>
<evidence type="ECO:0000313" key="8">
    <source>
        <dbReference type="EMBL" id="KAG0660628.1"/>
    </source>
</evidence>
<dbReference type="Gene3D" id="1.20.1720.10">
    <property type="entry name" value="Multidrug resistance protein D"/>
    <property type="match status" value="1"/>
</dbReference>
<evidence type="ECO:0000259" key="7">
    <source>
        <dbReference type="PROSITE" id="PS50850"/>
    </source>
</evidence>
<feature type="region of interest" description="Disordered" evidence="5">
    <location>
        <begin position="104"/>
        <end position="124"/>
    </location>
</feature>
<feature type="transmembrane region" description="Helical" evidence="6">
    <location>
        <begin position="292"/>
        <end position="310"/>
    </location>
</feature>
<dbReference type="CDD" id="cd17502">
    <property type="entry name" value="MFS_Azr1_MDR_like"/>
    <property type="match status" value="1"/>
</dbReference>
<dbReference type="InterPro" id="IPR036259">
    <property type="entry name" value="MFS_trans_sf"/>
</dbReference>
<evidence type="ECO:0000313" key="9">
    <source>
        <dbReference type="Proteomes" id="UP000777482"/>
    </source>
</evidence>
<feature type="transmembrane region" description="Helical" evidence="6">
    <location>
        <begin position="461"/>
        <end position="480"/>
    </location>
</feature>
<feature type="transmembrane region" description="Helical" evidence="6">
    <location>
        <begin position="266"/>
        <end position="286"/>
    </location>
</feature>
<feature type="transmembrane region" description="Helical" evidence="6">
    <location>
        <begin position="435"/>
        <end position="454"/>
    </location>
</feature>
<keyword evidence="9" id="KW-1185">Reference proteome</keyword>
<feature type="transmembrane region" description="Helical" evidence="6">
    <location>
        <begin position="362"/>
        <end position="382"/>
    </location>
</feature>
<protein>
    <recommendedName>
        <fullName evidence="7">Major facilitator superfamily (MFS) profile domain-containing protein</fullName>
    </recommendedName>
</protein>
<feature type="transmembrane region" description="Helical" evidence="6">
    <location>
        <begin position="600"/>
        <end position="621"/>
    </location>
</feature>
<dbReference type="Gene3D" id="1.20.1250.20">
    <property type="entry name" value="MFS general substrate transporter like domains"/>
    <property type="match status" value="1"/>
</dbReference>
<dbReference type="InterPro" id="IPR011701">
    <property type="entry name" value="MFS"/>
</dbReference>
<evidence type="ECO:0000256" key="3">
    <source>
        <dbReference type="ARBA" id="ARBA00022989"/>
    </source>
</evidence>
<evidence type="ECO:0000256" key="5">
    <source>
        <dbReference type="SAM" id="MobiDB-lite"/>
    </source>
</evidence>
<feature type="transmembrane region" description="Helical" evidence="6">
    <location>
        <begin position="492"/>
        <end position="518"/>
    </location>
</feature>
<dbReference type="EMBL" id="PUHQ01000042">
    <property type="protein sequence ID" value="KAG0660628.1"/>
    <property type="molecule type" value="Genomic_DNA"/>
</dbReference>
<proteinExistence type="predicted"/>
<comment type="caution">
    <text evidence="8">The sequence shown here is derived from an EMBL/GenBank/DDBJ whole genome shotgun (WGS) entry which is preliminary data.</text>
</comment>
<dbReference type="Pfam" id="PF07690">
    <property type="entry name" value="MFS_1"/>
    <property type="match status" value="1"/>
</dbReference>
<dbReference type="InterPro" id="IPR020846">
    <property type="entry name" value="MFS_dom"/>
</dbReference>
<feature type="compositionally biased region" description="Basic and acidic residues" evidence="5">
    <location>
        <begin position="22"/>
        <end position="44"/>
    </location>
</feature>
<feature type="region of interest" description="Disordered" evidence="5">
    <location>
        <begin position="1"/>
        <end position="91"/>
    </location>
</feature>
<evidence type="ECO:0000256" key="6">
    <source>
        <dbReference type="SAM" id="Phobius"/>
    </source>
</evidence>
<keyword evidence="4 6" id="KW-0472">Membrane</keyword>
<keyword evidence="2 6" id="KW-0812">Transmembrane</keyword>
<dbReference type="PROSITE" id="PS50850">
    <property type="entry name" value="MFS"/>
    <property type="match status" value="1"/>
</dbReference>
<feature type="domain" description="Major facilitator superfamily (MFS) profile" evidence="7">
    <location>
        <begin position="137"/>
        <end position="645"/>
    </location>
</feature>
<feature type="transmembrane region" description="Helical" evidence="6">
    <location>
        <begin position="530"/>
        <end position="550"/>
    </location>
</feature>
<dbReference type="SUPFAM" id="SSF103473">
    <property type="entry name" value="MFS general substrate transporter"/>
    <property type="match status" value="1"/>
</dbReference>
<organism evidence="8 9">
    <name type="scientific">Rhodotorula mucilaginosa</name>
    <name type="common">Yeast</name>
    <name type="synonym">Rhodotorula rubra</name>
    <dbReference type="NCBI Taxonomy" id="5537"/>
    <lineage>
        <taxon>Eukaryota</taxon>
        <taxon>Fungi</taxon>
        <taxon>Dikarya</taxon>
        <taxon>Basidiomycota</taxon>
        <taxon>Pucciniomycotina</taxon>
        <taxon>Microbotryomycetes</taxon>
        <taxon>Sporidiobolales</taxon>
        <taxon>Sporidiobolaceae</taxon>
        <taxon>Rhodotorula</taxon>
    </lineage>
</organism>
<feature type="compositionally biased region" description="Polar residues" evidence="5">
    <location>
        <begin position="1"/>
        <end position="17"/>
    </location>
</feature>
<dbReference type="GO" id="GO:0005886">
    <property type="term" value="C:plasma membrane"/>
    <property type="evidence" value="ECO:0007669"/>
    <property type="project" value="TreeGrafter"/>
</dbReference>
<feature type="compositionally biased region" description="Basic and acidic residues" evidence="5">
    <location>
        <begin position="53"/>
        <end position="64"/>
    </location>
</feature>
<accession>A0A9P6W2F4</accession>
<feature type="transmembrane region" description="Helical" evidence="6">
    <location>
        <begin position="330"/>
        <end position="356"/>
    </location>
</feature>
<evidence type="ECO:0000256" key="2">
    <source>
        <dbReference type="ARBA" id="ARBA00022692"/>
    </source>
</evidence>
<sequence length="645" mass="69170">MHSSLPTSAAVSDSNDTLVVGHGHESRASRDGQPRTAEVERVSAHDPAAGIDRIMDRRSTRDGTETPTIAALDEQKDERGEHDTVRGDKEDLRAGGVGIGEILDEDGKLRPTSSRPHDYETTMGGHTPPTGIKLFFLLIGLLLIEVLSGLDNTIVATSTATIANDFGALQDVGWYGSAFLLATVSLQPLFGRAFAFFPQKWVLILALVIFMLGCVVAAVAQSSPVLIFGRAIQGAGYAGLFIGILQICANALSVRTQAMVTSLMNVSYGFGTVLGPLIGGALTSSLTWRWCFWIILPPSGVALVLVALLCHPPPIPQTLSVKQRLAHMDWAGAVLLLGSMVCLLIALQQGGIVWAWSSSRMIGLLVGFFAITAAFFVLQGFLGERSSISLRLMRDRSVAAVCFVNFTCGASYYSILYFVAIHYQVVQGSTPVRAGVQMLPLIFFNMAFGMLSGWSVSRFGVFHPAMWIGTSMTALGAGLHASLNQYSGDGEWIVFGMIVGTGMGSLYMMSFVASQILVEDPRDKSRAASLVCFWQIWGATAWVSVSNSIYSNSFKRGISRIPGVDVEAVLASGVDRFREVVTPEQLEPVTDVAVSSLFDVFLASAMLGTAGFIGVFAIRWVNIGSSKKNKTKKKGGKEEAVDSLA</sequence>
<feature type="transmembrane region" description="Helical" evidence="6">
    <location>
        <begin position="132"/>
        <end position="150"/>
    </location>
</feature>
<feature type="transmembrane region" description="Helical" evidence="6">
    <location>
        <begin position="403"/>
        <end position="423"/>
    </location>
</feature>
<name>A0A9P6W2F4_RHOMI</name>
<dbReference type="AlphaFoldDB" id="A0A9P6W2F4"/>
<dbReference type="OrthoDB" id="10021397at2759"/>
<evidence type="ECO:0000256" key="1">
    <source>
        <dbReference type="ARBA" id="ARBA00004141"/>
    </source>
</evidence>
<reference evidence="8 9" key="1">
    <citation type="submission" date="2020-11" db="EMBL/GenBank/DDBJ databases">
        <title>Kefir isolates.</title>
        <authorList>
            <person name="Marcisauskas S."/>
            <person name="Kim Y."/>
            <person name="Blasche S."/>
        </authorList>
    </citation>
    <scope>NUCLEOTIDE SEQUENCE [LARGE SCALE GENOMIC DNA]</scope>
    <source>
        <strain evidence="8 9">KR</strain>
    </source>
</reference>
<gene>
    <name evidence="8" type="ORF">C6P46_004491</name>
</gene>
<feature type="transmembrane region" description="Helical" evidence="6">
    <location>
        <begin position="172"/>
        <end position="190"/>
    </location>
</feature>
<dbReference type="Proteomes" id="UP000777482">
    <property type="component" value="Unassembled WGS sequence"/>
</dbReference>
<keyword evidence="3 6" id="KW-1133">Transmembrane helix</keyword>
<feature type="transmembrane region" description="Helical" evidence="6">
    <location>
        <begin position="202"/>
        <end position="222"/>
    </location>
</feature>
<dbReference type="PANTHER" id="PTHR23501:SF198">
    <property type="entry name" value="AZOLE RESISTANCE PROTEIN 1-RELATED"/>
    <property type="match status" value="1"/>
</dbReference>
<feature type="transmembrane region" description="Helical" evidence="6">
    <location>
        <begin position="234"/>
        <end position="254"/>
    </location>
</feature>
<dbReference type="GO" id="GO:0022857">
    <property type="term" value="F:transmembrane transporter activity"/>
    <property type="evidence" value="ECO:0007669"/>
    <property type="project" value="InterPro"/>
</dbReference>
<evidence type="ECO:0000256" key="4">
    <source>
        <dbReference type="ARBA" id="ARBA00023136"/>
    </source>
</evidence>